<proteinExistence type="predicted"/>
<dbReference type="Gene3D" id="1.50.10.20">
    <property type="match status" value="1"/>
</dbReference>
<evidence type="ECO:0000313" key="2">
    <source>
        <dbReference type="EMBL" id="TES49472.1"/>
    </source>
</evidence>
<dbReference type="NCBIfam" id="NF038151">
    <property type="entry name" value="lanthi_synth_III"/>
    <property type="match status" value="1"/>
</dbReference>
<dbReference type="SUPFAM" id="SSF158745">
    <property type="entry name" value="LanC-like"/>
    <property type="match status" value="3"/>
</dbReference>
<dbReference type="AlphaFoldDB" id="A0A4Y7WLU8"/>
<dbReference type="Proteomes" id="UP000298210">
    <property type="component" value="Unassembled WGS sequence"/>
</dbReference>
<reference evidence="2 3" key="1">
    <citation type="submission" date="2019-03" db="EMBL/GenBank/DDBJ databases">
        <authorList>
            <person name="Liu G."/>
        </authorList>
    </citation>
    <scope>NUCLEOTIDE SEQUENCE [LARGE SCALE GENOMIC DNA]</scope>
    <source>
        <strain evidence="2 3">DSM 19099</strain>
    </source>
</reference>
<dbReference type="InterPro" id="IPR011009">
    <property type="entry name" value="Kinase-like_dom_sf"/>
</dbReference>
<evidence type="ECO:0000313" key="3">
    <source>
        <dbReference type="Proteomes" id="UP000298210"/>
    </source>
</evidence>
<dbReference type="Pfam" id="PF05147">
    <property type="entry name" value="LANC_like"/>
    <property type="match status" value="1"/>
</dbReference>
<dbReference type="SMART" id="SM00220">
    <property type="entry name" value="S_TKc"/>
    <property type="match status" value="1"/>
</dbReference>
<dbReference type="EMBL" id="SNUX01000002">
    <property type="protein sequence ID" value="TES49472.1"/>
    <property type="molecule type" value="Genomic_DNA"/>
</dbReference>
<dbReference type="Pfam" id="PF25816">
    <property type="entry name" value="RamC_N"/>
    <property type="match status" value="1"/>
</dbReference>
<dbReference type="Pfam" id="PF00069">
    <property type="entry name" value="Pkinase"/>
    <property type="match status" value="1"/>
</dbReference>
<dbReference type="GO" id="GO:0005737">
    <property type="term" value="C:cytoplasm"/>
    <property type="evidence" value="ECO:0007669"/>
    <property type="project" value="TreeGrafter"/>
</dbReference>
<evidence type="ECO:0000259" key="1">
    <source>
        <dbReference type="PROSITE" id="PS50011"/>
    </source>
</evidence>
<dbReference type="InterPro" id="IPR007822">
    <property type="entry name" value="LANC-like"/>
</dbReference>
<dbReference type="PANTHER" id="PTHR44167">
    <property type="entry name" value="OVARIAN-SPECIFIC SERINE/THREONINE-PROTEIN KINASE LOK-RELATED"/>
    <property type="match status" value="1"/>
</dbReference>
<feature type="domain" description="Protein kinase" evidence="1">
    <location>
        <begin position="238"/>
        <end position="533"/>
    </location>
</feature>
<gene>
    <name evidence="2" type="ORF">E2L03_08360</name>
</gene>
<accession>A0A4Y7WLU8</accession>
<sequence length="878" mass="99860">MERKGRMKKLEGNFLYHQYLKVDSEHYGKIKKGEGGELTVTNENKGMYSVHSDEASVWTHYQIDGVHLPTQGWKIHITASKNDAQTVLNDVAMVCMERKLVFKHLKDRESFMKMNSKNANRASSGKFITIYPLNDEQFIQLLDVFADVTKKYEKGPYILNDKRWKDSNVFYRYGGFKTILNEDGEHCIYDDTGQLIPDQRNPFYQVPTFMETYDAYLDSLNIKDDLLLNEETTKLNEYTMETSLSYSNAGGVYLATRKKTNEKVIIKEARPVAGLDGIGRDALERQKIELDALTTLKDVSGVVNVMDHFQAWEHYFIVEEYIEGSDLRSWLVQNYPFVGSVDLNLYGEEIMSIMTNLYHIMEDMHQKGIAMGDIQPANVILTSSGEVKLIDFETASSVYSTDKPGMATTGFISKEINVAGARDWFGYLKLLRYLSLPILTSDTLETYLAPIQLEWIKNQYPSHIYKQFIDLFEKAANQIRSYQSDIQYQWQLDVDEQTEDLQQIVNKLIKGLGQHVTDDERFINGDIRQYELKDGKFNILNGGSGAALTLYRSNHCVEKVDKWINTHLLAKLPTVQNIGLFSGLAGIGTLLYERGYTESAQQVIQKINQTDERNDLTLRSGLSGVGLFYISLYLETNKTEYLDYAESIQDRIDSARKKQPSLKTNDWSAVPIGLIDGVSGIALFYAALYSVTSNEDYLQQAIQFIAEDLDKTQKDEESDMLQTLDENNRLLPYLSGGSIGIGIAIWYVNHVSGKQLFKEEFDSILNVSKIRCTISGGLFDGAGGFLLVPSLVEDRQAQWDCTKDVIQLAHLFLIEKEDAYLYPGNFSYRLSDDLFSGSSGIILAFQSIMKKNPLYWLPLINVETFLSSTKGSALKKVR</sequence>
<dbReference type="Gene3D" id="1.10.510.10">
    <property type="entry name" value="Transferase(Phosphotransferase) domain 1"/>
    <property type="match status" value="1"/>
</dbReference>
<dbReference type="GO" id="GO:0004674">
    <property type="term" value="F:protein serine/threonine kinase activity"/>
    <property type="evidence" value="ECO:0007669"/>
    <property type="project" value="TreeGrafter"/>
</dbReference>
<dbReference type="CDD" id="cd04791">
    <property type="entry name" value="LanC_SerThrkinase"/>
    <property type="match status" value="1"/>
</dbReference>
<dbReference type="PROSITE" id="PS50011">
    <property type="entry name" value="PROTEIN_KINASE_DOM"/>
    <property type="match status" value="1"/>
</dbReference>
<organism evidence="2 3">
    <name type="scientific">Shouchella lehensis</name>
    <dbReference type="NCBI Taxonomy" id="300825"/>
    <lineage>
        <taxon>Bacteria</taxon>
        <taxon>Bacillati</taxon>
        <taxon>Bacillota</taxon>
        <taxon>Bacilli</taxon>
        <taxon>Bacillales</taxon>
        <taxon>Bacillaceae</taxon>
        <taxon>Shouchella</taxon>
    </lineage>
</organism>
<dbReference type="GO" id="GO:0031179">
    <property type="term" value="P:peptide modification"/>
    <property type="evidence" value="ECO:0007669"/>
    <property type="project" value="InterPro"/>
</dbReference>
<protein>
    <recommendedName>
        <fullName evidence="1">Protein kinase domain-containing protein</fullName>
    </recommendedName>
</protein>
<dbReference type="InterPro" id="IPR053524">
    <property type="entry name" value="Aerial_hyphae_peptide-synth"/>
</dbReference>
<dbReference type="GO" id="GO:0005524">
    <property type="term" value="F:ATP binding"/>
    <property type="evidence" value="ECO:0007669"/>
    <property type="project" value="InterPro"/>
</dbReference>
<comment type="caution">
    <text evidence="2">The sequence shown here is derived from an EMBL/GenBank/DDBJ whole genome shotgun (WGS) entry which is preliminary data.</text>
</comment>
<dbReference type="SMART" id="SM01260">
    <property type="entry name" value="LANC_like"/>
    <property type="match status" value="1"/>
</dbReference>
<dbReference type="InterPro" id="IPR000719">
    <property type="entry name" value="Prot_kinase_dom"/>
</dbReference>
<dbReference type="PANTHER" id="PTHR44167:SF24">
    <property type="entry name" value="SERINE_THREONINE-PROTEIN KINASE CHK2"/>
    <property type="match status" value="1"/>
</dbReference>
<dbReference type="SUPFAM" id="SSF56112">
    <property type="entry name" value="Protein kinase-like (PK-like)"/>
    <property type="match status" value="1"/>
</dbReference>
<name>A0A4Y7WLU8_9BACI</name>
<dbReference type="InterPro" id="IPR057929">
    <property type="entry name" value="RamC_N"/>
</dbReference>
<dbReference type="InterPro" id="IPR058053">
    <property type="entry name" value="RamC_C"/>
</dbReference>